<dbReference type="NCBIfam" id="NF008268">
    <property type="entry name" value="PRK11040.1"/>
    <property type="match status" value="1"/>
</dbReference>
<dbReference type="OrthoDB" id="9803618at2"/>
<comment type="similarity">
    <text evidence="1">Belongs to the peptidase U62 family.</text>
</comment>
<comment type="caution">
    <text evidence="5">The sequence shown here is derived from an EMBL/GenBank/DDBJ whole genome shotgun (WGS) entry which is preliminary data.</text>
</comment>
<keyword evidence="6" id="KW-1185">Reference proteome</keyword>
<feature type="domain" description="Metalloprotease TldD/E C-terminal" evidence="3">
    <location>
        <begin position="237"/>
        <end position="445"/>
    </location>
</feature>
<dbReference type="Pfam" id="PF01523">
    <property type="entry name" value="PmbA_TldD_1st"/>
    <property type="match status" value="1"/>
</dbReference>
<evidence type="ECO:0000259" key="2">
    <source>
        <dbReference type="Pfam" id="PF01523"/>
    </source>
</evidence>
<evidence type="ECO:0000259" key="3">
    <source>
        <dbReference type="Pfam" id="PF19289"/>
    </source>
</evidence>
<keyword evidence="5" id="KW-0482">Metalloprotease</keyword>
<dbReference type="Pfam" id="PF19290">
    <property type="entry name" value="PmbA_TldD_2nd"/>
    <property type="match status" value="1"/>
</dbReference>
<dbReference type="InterPro" id="IPR047657">
    <property type="entry name" value="PmbA"/>
</dbReference>
<dbReference type="InterPro" id="IPR035068">
    <property type="entry name" value="TldD/PmbA_N"/>
</dbReference>
<dbReference type="PANTHER" id="PTHR43421:SF1">
    <property type="entry name" value="METALLOPROTEASE PMBA"/>
    <property type="match status" value="1"/>
</dbReference>
<feature type="domain" description="Metalloprotease TldD/E N-terminal" evidence="2">
    <location>
        <begin position="33"/>
        <end position="97"/>
    </location>
</feature>
<reference evidence="5 6" key="1">
    <citation type="submission" date="2018-07" db="EMBL/GenBank/DDBJ databases">
        <title>Halomonas rutogse sp. nov., isolated from Lake TangqianCo on Tibetan Plateau.</title>
        <authorList>
            <person name="Lu H."/>
            <person name="Xing P."/>
            <person name="Wu Q."/>
        </authorList>
    </citation>
    <scope>NUCLEOTIDE SEQUENCE [LARGE SCALE GENOMIC DNA]</scope>
    <source>
        <strain evidence="5 6">TQ8S</strain>
    </source>
</reference>
<dbReference type="RefSeq" id="WP_114486564.1">
    <property type="nucleotide sequence ID" value="NZ_CBCSHM010000028.1"/>
</dbReference>
<sequence>MTQAFDAPAQQQLLESRAEEALALAKQLGADACEVGASVDQGVGVSVRLGEVETVELSRDQGIAVTVYVGMHKGSASSTDAGQASIRAAVEKAMAIARYTGEDPAAGLADAALMATDFPDLNAHHPWELSTEQAIEIALACESAGRGVEGITHSEGASLSTGEGVRVYANSHGFLGSQKGSRHSLSCMLIAQDGSGMQRDYDYTSARDSRQLQDPEAVGRQAAERTLRRLGGRRPTTGRFPVLFDPSLAGGLVGNLMGALAGGALYRQASFLCDRLGDPLFPDWFSLSERPMEVGAMASSPFDSEGVQTRNNRFIDQGRLESYMLSSYSARRLGMQTTGNAGGARNLRISAPLSAPQDLLRQMGRGVWVTELMGQGVNGVTGDYSRGATGFWVEDGKVQYPIEEFTIAGNLEQMFSGLVGIGNDTDTRGSIHTGSWLIDEMTVAGDQDSD</sequence>
<evidence type="ECO:0000256" key="1">
    <source>
        <dbReference type="ARBA" id="ARBA00005836"/>
    </source>
</evidence>
<dbReference type="AlphaFoldDB" id="A0A368U5F1"/>
<dbReference type="InterPro" id="IPR036059">
    <property type="entry name" value="TldD/PmbA_sf"/>
</dbReference>
<dbReference type="GO" id="GO:0006508">
    <property type="term" value="P:proteolysis"/>
    <property type="evidence" value="ECO:0007669"/>
    <property type="project" value="UniProtKB-KW"/>
</dbReference>
<dbReference type="EMBL" id="QPIJ01000016">
    <property type="protein sequence ID" value="RCV92214.1"/>
    <property type="molecule type" value="Genomic_DNA"/>
</dbReference>
<dbReference type="Proteomes" id="UP000253204">
    <property type="component" value="Unassembled WGS sequence"/>
</dbReference>
<keyword evidence="5" id="KW-0645">Protease</keyword>
<name>A0A368U5F1_9GAMM</name>
<organism evidence="5 6">
    <name type="scientific">Vreelandella rituensis</name>
    <dbReference type="NCBI Taxonomy" id="2282306"/>
    <lineage>
        <taxon>Bacteria</taxon>
        <taxon>Pseudomonadati</taxon>
        <taxon>Pseudomonadota</taxon>
        <taxon>Gammaproteobacteria</taxon>
        <taxon>Oceanospirillales</taxon>
        <taxon>Halomonadaceae</taxon>
        <taxon>Vreelandella</taxon>
    </lineage>
</organism>
<dbReference type="Pfam" id="PF19289">
    <property type="entry name" value="PmbA_TldD_3rd"/>
    <property type="match status" value="1"/>
</dbReference>
<accession>A0A368U5F1</accession>
<dbReference type="InterPro" id="IPR002510">
    <property type="entry name" value="Metalloprtase-TldD/E_N"/>
</dbReference>
<evidence type="ECO:0000313" key="5">
    <source>
        <dbReference type="EMBL" id="RCV92214.1"/>
    </source>
</evidence>
<evidence type="ECO:0000313" key="6">
    <source>
        <dbReference type="Proteomes" id="UP000253204"/>
    </source>
</evidence>
<gene>
    <name evidence="5" type="ORF">DU506_08795</name>
</gene>
<proteinExistence type="inferred from homology"/>
<protein>
    <submittedName>
        <fullName evidence="5">Metalloprotease PmbA</fullName>
    </submittedName>
</protein>
<dbReference type="SUPFAM" id="SSF111283">
    <property type="entry name" value="Putative modulator of DNA gyrase, PmbA/TldD"/>
    <property type="match status" value="1"/>
</dbReference>
<evidence type="ECO:0000259" key="4">
    <source>
        <dbReference type="Pfam" id="PF19290"/>
    </source>
</evidence>
<dbReference type="GO" id="GO:0005829">
    <property type="term" value="C:cytosol"/>
    <property type="evidence" value="ECO:0007669"/>
    <property type="project" value="TreeGrafter"/>
</dbReference>
<keyword evidence="5" id="KW-0378">Hydrolase</keyword>
<dbReference type="Gene3D" id="3.30.2290.10">
    <property type="entry name" value="PmbA/TldD superfamily"/>
    <property type="match status" value="1"/>
</dbReference>
<dbReference type="InterPro" id="IPR045569">
    <property type="entry name" value="Metalloprtase-TldD/E_C"/>
</dbReference>
<dbReference type="PANTHER" id="PTHR43421">
    <property type="entry name" value="METALLOPROTEASE PMBA"/>
    <property type="match status" value="1"/>
</dbReference>
<feature type="domain" description="Metalloprotease TldD/E central" evidence="4">
    <location>
        <begin position="125"/>
        <end position="230"/>
    </location>
</feature>
<dbReference type="InterPro" id="IPR045570">
    <property type="entry name" value="Metalloprtase-TldD/E_cen_dom"/>
</dbReference>
<dbReference type="GO" id="GO:0008237">
    <property type="term" value="F:metallopeptidase activity"/>
    <property type="evidence" value="ECO:0007669"/>
    <property type="project" value="UniProtKB-KW"/>
</dbReference>